<proteinExistence type="predicted"/>
<dbReference type="Gene3D" id="1.20.5.810">
    <property type="entry name" value="AhpD-like"/>
    <property type="match status" value="1"/>
</dbReference>
<dbReference type="NCBIfam" id="TIGR00778">
    <property type="entry name" value="ahpD_dom"/>
    <property type="match status" value="1"/>
</dbReference>
<reference evidence="2" key="1">
    <citation type="journal article" date="2020" name="Nat. Ecol. Evol.">
        <title>Deeply conserved synteny resolves early events in vertebrate evolution.</title>
        <authorList>
            <person name="Simakov O."/>
            <person name="Marletaz F."/>
            <person name="Yue J.X."/>
            <person name="O'Connell B."/>
            <person name="Jenkins J."/>
            <person name="Brandt A."/>
            <person name="Calef R."/>
            <person name="Tung C.H."/>
            <person name="Huang T.K."/>
            <person name="Schmutz J."/>
            <person name="Satoh N."/>
            <person name="Yu J.K."/>
            <person name="Putnam N.H."/>
            <person name="Green R.E."/>
            <person name="Rokhsar D.S."/>
        </authorList>
    </citation>
    <scope>NUCLEOTIDE SEQUENCE [LARGE SCALE GENOMIC DNA]</scope>
    <source>
        <strain evidence="2">S238N-H82</strain>
    </source>
</reference>
<feature type="domain" description="Carboxymuconolactone decarboxylase-like" evidence="1">
    <location>
        <begin position="85"/>
        <end position="136"/>
    </location>
</feature>
<dbReference type="InterPro" id="IPR029032">
    <property type="entry name" value="AhpD-like"/>
</dbReference>
<organism evidence="2 3">
    <name type="scientific">Branchiostoma floridae</name>
    <name type="common">Florida lancelet</name>
    <name type="synonym">Amphioxus</name>
    <dbReference type="NCBI Taxonomy" id="7739"/>
    <lineage>
        <taxon>Eukaryota</taxon>
        <taxon>Metazoa</taxon>
        <taxon>Chordata</taxon>
        <taxon>Cephalochordata</taxon>
        <taxon>Leptocardii</taxon>
        <taxon>Amphioxiformes</taxon>
        <taxon>Branchiostomatidae</taxon>
        <taxon>Branchiostoma</taxon>
    </lineage>
</organism>
<evidence type="ECO:0000259" key="1">
    <source>
        <dbReference type="Pfam" id="PF02627"/>
    </source>
</evidence>
<reference evidence="3" key="2">
    <citation type="submission" date="2025-08" db="UniProtKB">
        <authorList>
            <consortium name="RefSeq"/>
        </authorList>
    </citation>
    <scope>IDENTIFICATION</scope>
    <source>
        <strain evidence="3">S238N-H82</strain>
        <tissue evidence="3">Testes</tissue>
    </source>
</reference>
<dbReference type="SUPFAM" id="SSF69118">
    <property type="entry name" value="AhpD-like"/>
    <property type="match status" value="1"/>
</dbReference>
<dbReference type="AlphaFoldDB" id="A0A9J7MPA9"/>
<protein>
    <submittedName>
        <fullName evidence="3">Uncharacterized protein LOC118414261 isoform X1</fullName>
    </submittedName>
</protein>
<dbReference type="GeneID" id="118414261"/>
<dbReference type="InterPro" id="IPR003779">
    <property type="entry name" value="CMD-like"/>
</dbReference>
<dbReference type="RefSeq" id="XP_035674074.1">
    <property type="nucleotide sequence ID" value="XM_035818181.1"/>
</dbReference>
<gene>
    <name evidence="3" type="primary">LOC118414261</name>
</gene>
<evidence type="ECO:0000313" key="3">
    <source>
        <dbReference type="RefSeq" id="XP_035674074.1"/>
    </source>
</evidence>
<dbReference type="InterPro" id="IPR004675">
    <property type="entry name" value="AhpD_core"/>
</dbReference>
<dbReference type="KEGG" id="bfo:118414261"/>
<dbReference type="PANTHER" id="PTHR35446:SF2">
    <property type="entry name" value="CARBOXYMUCONOLACTONE DECARBOXYLASE-LIKE DOMAIN-CONTAINING PROTEIN"/>
    <property type="match status" value="1"/>
</dbReference>
<dbReference type="PANTHER" id="PTHR35446">
    <property type="entry name" value="SI:CH211-175M2.5"/>
    <property type="match status" value="1"/>
</dbReference>
<dbReference type="OMA" id="MRPNDEF"/>
<dbReference type="GO" id="GO:0051920">
    <property type="term" value="F:peroxiredoxin activity"/>
    <property type="evidence" value="ECO:0007669"/>
    <property type="project" value="InterPro"/>
</dbReference>
<dbReference type="Proteomes" id="UP000001554">
    <property type="component" value="Chromosome 4"/>
</dbReference>
<dbReference type="NCBIfam" id="TIGR01926">
    <property type="entry name" value="peroxid_rel"/>
    <property type="match status" value="1"/>
</dbReference>
<dbReference type="Gene3D" id="1.20.1290.10">
    <property type="entry name" value="AhpD-like"/>
    <property type="match status" value="1"/>
</dbReference>
<keyword evidence="2" id="KW-1185">Reference proteome</keyword>
<evidence type="ECO:0000313" key="2">
    <source>
        <dbReference type="Proteomes" id="UP000001554"/>
    </source>
</evidence>
<name>A0A9J7MPA9_BRAFL</name>
<dbReference type="InterPro" id="IPR010195">
    <property type="entry name" value="Uncharacterised_peroxidase-rel"/>
</dbReference>
<accession>A0A9J7MPA9</accession>
<dbReference type="Pfam" id="PF02627">
    <property type="entry name" value="CMD"/>
    <property type="match status" value="1"/>
</dbReference>
<sequence length="237" mass="26792">MALRLSGRRLMSMTWQCFFNFKHHAAAPSISSAHYCTSSSDDKAVSRFPIPDKSTLPQDMQDLMAEVEEKSGFLPNVFKALSHRPEEFRAFFKYYDALMAKETGNLTKADREMIVVATSATNNCMYCVVAHGALLRIYSKKPLLADQVATNWHLADLDDRQKAILEFATAVGASETITEEHFHKLEQHGLDREDAWDIGAIAALFALSNRMAHLTNMRANEEFYLMGRIPREKKAPT</sequence>
<dbReference type="OrthoDB" id="10040445at2759"/>